<sequence>SVGNKIKVVLNLRNLPQESANHTPDGKLPAGWPSEGSIEFRDFSASYDKHVGWLLEGQRSKAKPEPSNKELPGKNEASPARKYILNHISFSTRGGERIGIVGRTGAGKSTLALSLFRFLEAKTGSIIIDGVDISTIGLEDLRSRMSIITQDPGIFNASVRFNIDPFDRLEDESIIKLLKELELYKEDPDCDDESEDTDRPFRSLNDMTFGRQTYLSAGQTQILSLARAIA</sequence>
<organism evidence="1 2">
    <name type="scientific">Spiromyces aspiralis</name>
    <dbReference type="NCBI Taxonomy" id="68401"/>
    <lineage>
        <taxon>Eukaryota</taxon>
        <taxon>Fungi</taxon>
        <taxon>Fungi incertae sedis</taxon>
        <taxon>Zoopagomycota</taxon>
        <taxon>Kickxellomycotina</taxon>
        <taxon>Kickxellomycetes</taxon>
        <taxon>Kickxellales</taxon>
        <taxon>Kickxellaceae</taxon>
        <taxon>Spiromyces</taxon>
    </lineage>
</organism>
<evidence type="ECO:0000313" key="1">
    <source>
        <dbReference type="EMBL" id="KAJ1670141.1"/>
    </source>
</evidence>
<dbReference type="EMBL" id="JAMZIH010009437">
    <property type="protein sequence ID" value="KAJ1670141.1"/>
    <property type="molecule type" value="Genomic_DNA"/>
</dbReference>
<protein>
    <submittedName>
        <fullName evidence="1">Uncharacterized protein</fullName>
    </submittedName>
</protein>
<dbReference type="Proteomes" id="UP001145114">
    <property type="component" value="Unassembled WGS sequence"/>
</dbReference>
<feature type="non-terminal residue" evidence="1">
    <location>
        <position position="1"/>
    </location>
</feature>
<reference evidence="1" key="1">
    <citation type="submission" date="2022-06" db="EMBL/GenBank/DDBJ databases">
        <title>Phylogenomic reconstructions and comparative analyses of Kickxellomycotina fungi.</title>
        <authorList>
            <person name="Reynolds N.K."/>
            <person name="Stajich J.E."/>
            <person name="Barry K."/>
            <person name="Grigoriev I.V."/>
            <person name="Crous P."/>
            <person name="Smith M.E."/>
        </authorList>
    </citation>
    <scope>NUCLEOTIDE SEQUENCE</scope>
    <source>
        <strain evidence="1">RSA 2271</strain>
    </source>
</reference>
<name>A0ACC1H9G5_9FUNG</name>
<evidence type="ECO:0000313" key="2">
    <source>
        <dbReference type="Proteomes" id="UP001145114"/>
    </source>
</evidence>
<keyword evidence="2" id="KW-1185">Reference proteome</keyword>
<accession>A0ACC1H9G5</accession>
<comment type="caution">
    <text evidence="1">The sequence shown here is derived from an EMBL/GenBank/DDBJ whole genome shotgun (WGS) entry which is preliminary data.</text>
</comment>
<proteinExistence type="predicted"/>
<gene>
    <name evidence="1" type="ORF">EV182_008397</name>
</gene>
<feature type="non-terminal residue" evidence="1">
    <location>
        <position position="230"/>
    </location>
</feature>